<dbReference type="Proteomes" id="UP000885660">
    <property type="component" value="Unassembled WGS sequence"/>
</dbReference>
<evidence type="ECO:0000313" key="2">
    <source>
        <dbReference type="EMBL" id="HDN84133.1"/>
    </source>
</evidence>
<name>A0A7V0MZ00_UNCAE</name>
<dbReference type="EMBL" id="DRBC01000006">
    <property type="protein sequence ID" value="HDN84133.1"/>
    <property type="molecule type" value="Genomic_DNA"/>
</dbReference>
<dbReference type="AlphaFoldDB" id="A0A7V0MZ00"/>
<comment type="caution">
    <text evidence="2">The sequence shown here is derived from an EMBL/GenBank/DDBJ whole genome shotgun (WGS) entry which is preliminary data.</text>
</comment>
<proteinExistence type="predicted"/>
<organism evidence="2">
    <name type="scientific">Aerophobetes bacterium</name>
    <dbReference type="NCBI Taxonomy" id="2030807"/>
    <lineage>
        <taxon>Bacteria</taxon>
        <taxon>Candidatus Aerophobota</taxon>
    </lineage>
</organism>
<sequence length="95" mass="10679">MDLQKTDRAEAEDEGKDSGFRADRGEEILRVYPDEIITLDELKKICLILKHSDEEGNIDEILEKLGIKDRSAAVLGRKIDLLQAMLEGEVPEGLN</sequence>
<feature type="region of interest" description="Disordered" evidence="1">
    <location>
        <begin position="1"/>
        <end position="20"/>
    </location>
</feature>
<evidence type="ECO:0000256" key="1">
    <source>
        <dbReference type="SAM" id="MobiDB-lite"/>
    </source>
</evidence>
<protein>
    <submittedName>
        <fullName evidence="2">Uncharacterized protein</fullName>
    </submittedName>
</protein>
<reference evidence="2" key="1">
    <citation type="journal article" date="2020" name="mSystems">
        <title>Genome- and Community-Level Interaction Insights into Carbon Utilization and Element Cycling Functions of Hydrothermarchaeota in Hydrothermal Sediment.</title>
        <authorList>
            <person name="Zhou Z."/>
            <person name="Liu Y."/>
            <person name="Xu W."/>
            <person name="Pan J."/>
            <person name="Luo Z.H."/>
            <person name="Li M."/>
        </authorList>
    </citation>
    <scope>NUCLEOTIDE SEQUENCE [LARGE SCALE GENOMIC DNA]</scope>
    <source>
        <strain evidence="2">HyVt-219</strain>
    </source>
</reference>
<gene>
    <name evidence="2" type="ORF">ENG47_00060</name>
</gene>
<accession>A0A7V0MZ00</accession>